<proteinExistence type="predicted"/>
<dbReference type="EMBL" id="QNRR01000002">
    <property type="protein sequence ID" value="RBP46069.1"/>
    <property type="molecule type" value="Genomic_DNA"/>
</dbReference>
<keyword evidence="1" id="KW-0732">Signal</keyword>
<evidence type="ECO:0000313" key="3">
    <source>
        <dbReference type="Proteomes" id="UP000253426"/>
    </source>
</evidence>
<keyword evidence="3" id="KW-1185">Reference proteome</keyword>
<accession>A0A366HS34</accession>
<dbReference type="AlphaFoldDB" id="A0A366HS34"/>
<organism evidence="2 3">
    <name type="scientific">Roseimicrobium gellanilyticum</name>
    <dbReference type="NCBI Taxonomy" id="748857"/>
    <lineage>
        <taxon>Bacteria</taxon>
        <taxon>Pseudomonadati</taxon>
        <taxon>Verrucomicrobiota</taxon>
        <taxon>Verrucomicrobiia</taxon>
        <taxon>Verrucomicrobiales</taxon>
        <taxon>Verrucomicrobiaceae</taxon>
        <taxon>Roseimicrobium</taxon>
    </lineage>
</organism>
<gene>
    <name evidence="2" type="ORF">DES53_102455</name>
</gene>
<dbReference type="PANTHER" id="PTHR44103">
    <property type="entry name" value="PROPROTEIN CONVERTASE P"/>
    <property type="match status" value="1"/>
</dbReference>
<protein>
    <submittedName>
        <fullName evidence="2">VCBS repeat protein</fullName>
    </submittedName>
</protein>
<dbReference type="PANTHER" id="PTHR44103:SF1">
    <property type="entry name" value="PROPROTEIN CONVERTASE P"/>
    <property type="match status" value="1"/>
</dbReference>
<name>A0A366HS34_9BACT</name>
<sequence length="657" mass="72658">MTRYTSSLRTSLCALLAATSFSAVSALDRLEYKNPGLAVDLGVGLWAWPVPCDADGDGDYDLIVSCPDKPFNGIYVFENVTGDTAKNKMPVFKPGPRLSKTMHYVMPSYAKDGSMRVLTPGHEHLNFLKTGLDEKVKLSVEAKFHKPQGKQPKGPKMRHNQWRYEDYDGDGVTDLIVAVEDWSYYGWDDAWNAEGKWTNGPLHGWVYFIKNTGTTEKPTYAEPQFLEADGKRLETFGCPSPNFGDYDGDGDLDLICGEFLDKFTYFENIGTRKEPKYAKGMRLKGADGKTLAMDLEMIVPVAFDWDKDGDLDLIVGDEDGRVAFMENTGKLSDKRVPVFKAPAYFQQQADTLKCGALATPVGVDWDGDGDMDIVSGNTAGYIEFFENLSGPNVAVPKWSAPKRLEAGGKVFRILAGPNGSIQGPAEAKWGYTTLNVADWDADGLPDILVNGIWGKVELLKNVGTRKEPKLAAPQAIEVEWTGPAPKPAWMWWNPKGKDLVTQWRTTPAVYDFNKDGLLDLAMLDQEGYLAFFERAKVDGKLVLKAPRRAFVDEAGKPLQLNAKTAGGSGRRKLCVTDWDGDGKFDFLLNSSNADFLKQVGEKDGNWVMKNAGTLAERNIEGHDVSPTVVDFDGDKIPDFLGGAEDGRFYFMKNPRSK</sequence>
<dbReference type="InterPro" id="IPR028994">
    <property type="entry name" value="Integrin_alpha_N"/>
</dbReference>
<dbReference type="RefSeq" id="WP_113957612.1">
    <property type="nucleotide sequence ID" value="NZ_QNRR01000002.1"/>
</dbReference>
<feature type="signal peptide" evidence="1">
    <location>
        <begin position="1"/>
        <end position="25"/>
    </location>
</feature>
<evidence type="ECO:0000313" key="2">
    <source>
        <dbReference type="EMBL" id="RBP46069.1"/>
    </source>
</evidence>
<evidence type="ECO:0000256" key="1">
    <source>
        <dbReference type="SAM" id="SignalP"/>
    </source>
</evidence>
<reference evidence="2 3" key="1">
    <citation type="submission" date="2018-06" db="EMBL/GenBank/DDBJ databases">
        <title>Genomic Encyclopedia of Type Strains, Phase IV (KMG-IV): sequencing the most valuable type-strain genomes for metagenomic binning, comparative biology and taxonomic classification.</title>
        <authorList>
            <person name="Goeker M."/>
        </authorList>
    </citation>
    <scope>NUCLEOTIDE SEQUENCE [LARGE SCALE GENOMIC DNA]</scope>
    <source>
        <strain evidence="2 3">DSM 25532</strain>
    </source>
</reference>
<dbReference type="Gene3D" id="2.130.10.130">
    <property type="entry name" value="Integrin alpha, N-terminal"/>
    <property type="match status" value="3"/>
</dbReference>
<feature type="chain" id="PRO_5017051284" evidence="1">
    <location>
        <begin position="26"/>
        <end position="657"/>
    </location>
</feature>
<comment type="caution">
    <text evidence="2">The sequence shown here is derived from an EMBL/GenBank/DDBJ whole genome shotgun (WGS) entry which is preliminary data.</text>
</comment>
<dbReference type="SUPFAM" id="SSF69318">
    <property type="entry name" value="Integrin alpha N-terminal domain"/>
    <property type="match status" value="2"/>
</dbReference>
<dbReference type="Proteomes" id="UP000253426">
    <property type="component" value="Unassembled WGS sequence"/>
</dbReference>
<dbReference type="OrthoDB" id="1488578at2"/>